<accession>A0A2S7FFE3</accession>
<dbReference type="PANTHER" id="PTHR38432">
    <property type="entry name" value="TELA-LIKE PROTEIN SAOUHSC_01408"/>
    <property type="match status" value="1"/>
</dbReference>
<proteinExistence type="inferred from homology"/>
<dbReference type="RefSeq" id="WP_043665839.1">
    <property type="nucleotide sequence ID" value="NZ_JSEG01000019.1"/>
</dbReference>
<protein>
    <submittedName>
        <fullName evidence="5">Tellurium resistance protein</fullName>
    </submittedName>
</protein>
<comment type="caution">
    <text evidence="5">The sequence shown here is derived from an EMBL/GenBank/DDBJ whole genome shotgun (WGS) entry which is preliminary data.</text>
</comment>
<evidence type="ECO:0000313" key="5">
    <source>
        <dbReference type="EMBL" id="PPV17693.1"/>
    </source>
</evidence>
<organism evidence="5 6">
    <name type="scientific">Clostridium butyricum</name>
    <dbReference type="NCBI Taxonomy" id="1492"/>
    <lineage>
        <taxon>Bacteria</taxon>
        <taxon>Bacillati</taxon>
        <taxon>Bacillota</taxon>
        <taxon>Clostridia</taxon>
        <taxon>Eubacteriales</taxon>
        <taxon>Clostridiaceae</taxon>
        <taxon>Clostridium</taxon>
    </lineage>
</organism>
<feature type="coiled-coil region" evidence="3">
    <location>
        <begin position="359"/>
        <end position="386"/>
    </location>
</feature>
<dbReference type="InterPro" id="IPR008863">
    <property type="entry name" value="Toxic_anion-R_TelA"/>
</dbReference>
<evidence type="ECO:0000256" key="4">
    <source>
        <dbReference type="SAM" id="MobiDB-lite"/>
    </source>
</evidence>
<evidence type="ECO:0000256" key="3">
    <source>
        <dbReference type="SAM" id="Coils"/>
    </source>
</evidence>
<evidence type="ECO:0000256" key="2">
    <source>
        <dbReference type="PIRNR" id="PIRNR026508"/>
    </source>
</evidence>
<sequence>MNDNNTNNNFDDGFFNKQPEPSLIFEPSFEEENNKVDTTTQNQPKETEDNLLTPEEKKMVDDFVDKIELTNSNSILQYGVGAQKKIADFSQAALNNVRTKDLGSIGDMLSSVVGELKTFEKTEEKKGILGIFKKPVQKIDAMRTKYTKVEENIDNICTSLENHQIQLLKDISMLDKMYETNKAYFKELYMYILAGKKKLQKAREEELPKLVEKARLSSRPEDAQEVSDFTALCDRFEKKIYDLELTKTISLQMAPQIRLVQNNDTLMSEKIQSTIVNTIPLWKSQIVLALGLAHSTNAIKVQNEVTNMTNELLRKNAETLKMSTIETAKAAERGIVDIDTLKNTNESLISTLDEVLRIQTEGRQKRQEAQAELHNIEEQLKQKLLSISSK</sequence>
<feature type="region of interest" description="Disordered" evidence="4">
    <location>
        <begin position="1"/>
        <end position="49"/>
    </location>
</feature>
<dbReference type="EMBL" id="LRDH01000002">
    <property type="protein sequence ID" value="PPV17693.1"/>
    <property type="molecule type" value="Genomic_DNA"/>
</dbReference>
<feature type="compositionally biased region" description="Low complexity" evidence="4">
    <location>
        <begin position="1"/>
        <end position="16"/>
    </location>
</feature>
<gene>
    <name evidence="5" type="ORF">AWN73_06730</name>
</gene>
<reference evidence="5 6" key="1">
    <citation type="submission" date="2016-01" db="EMBL/GenBank/DDBJ databases">
        <title>Characterization of the Clostridium difficile lineages that are prevalent in Hong Kong and China.</title>
        <authorList>
            <person name="Kwok J.S.-L."/>
            <person name="Lam W.-Y."/>
            <person name="Ip M."/>
            <person name="Chan T.-F."/>
            <person name="Hawkey P.M."/>
            <person name="Tsui S.K.-W."/>
        </authorList>
    </citation>
    <scope>NUCLEOTIDE SEQUENCE [LARGE SCALE GENOMIC DNA]</scope>
    <source>
        <strain evidence="5 6">300064</strain>
    </source>
</reference>
<evidence type="ECO:0000256" key="1">
    <source>
        <dbReference type="ARBA" id="ARBA00005541"/>
    </source>
</evidence>
<keyword evidence="3" id="KW-0175">Coiled coil</keyword>
<dbReference type="Proteomes" id="UP000238081">
    <property type="component" value="Unassembled WGS sequence"/>
</dbReference>
<dbReference type="AlphaFoldDB" id="A0A2S7FFE3"/>
<dbReference type="Pfam" id="PF05816">
    <property type="entry name" value="TelA"/>
    <property type="match status" value="1"/>
</dbReference>
<evidence type="ECO:0000313" key="6">
    <source>
        <dbReference type="Proteomes" id="UP000238081"/>
    </source>
</evidence>
<name>A0A2S7FFE3_CLOBU</name>
<dbReference type="PANTHER" id="PTHR38432:SF1">
    <property type="entry name" value="TELA-LIKE PROTEIN SAOUHSC_01408"/>
    <property type="match status" value="1"/>
</dbReference>
<dbReference type="PIRSF" id="PIRSF026508">
    <property type="entry name" value="TelA"/>
    <property type="match status" value="1"/>
</dbReference>
<comment type="similarity">
    <text evidence="1 2">Belongs to the TelA family.</text>
</comment>